<gene>
    <name evidence="1" type="ORF">GCM10010492_20090</name>
</gene>
<dbReference type="EMBL" id="BAAABU010000003">
    <property type="protein sequence ID" value="GAA0221939.1"/>
    <property type="molecule type" value="Genomic_DNA"/>
</dbReference>
<evidence type="ECO:0000313" key="2">
    <source>
        <dbReference type="Proteomes" id="UP001500416"/>
    </source>
</evidence>
<sequence length="384" mass="41850">MALPEITDDDRRARLGRRHLLAAKADTVEEVVDALVGLHATDPATVFLSACARLTSPSAAAVEEAFYERRSLVRLLCMRRTMFAVTADLAPVVDAAAARAIAAKERAGLLKYLAEGVGWDAERLDEVERATLAALAARGEATVVELGRDVPDLLEQVVVAEGRKYETRQNVSSRVVRVLAADGRMRRSRPRGSWLSSQFRWAPAEPFPAMDTARAQAELVRRWLAAFGPGTEADLKWWTGWTFGAVRAALKTVGAVGVALSTGPGWALPDDLFTPATEPWVALLPALDPTPMGWQGRDWYLAPDLRPRLFDTAGNVGPTAWCDGRVVGGWAQRPDGEVVWRALTDVGTQTRAALDAEAARLTAWLGGVRVVPRFRTPLEKELSR</sequence>
<proteinExistence type="predicted"/>
<name>A0ABP3D2W5_9PSEU</name>
<dbReference type="Proteomes" id="UP001500416">
    <property type="component" value="Unassembled WGS sequence"/>
</dbReference>
<reference evidence="2" key="1">
    <citation type="journal article" date="2019" name="Int. J. Syst. Evol. Microbiol.">
        <title>The Global Catalogue of Microorganisms (GCM) 10K type strain sequencing project: providing services to taxonomists for standard genome sequencing and annotation.</title>
        <authorList>
            <consortium name="The Broad Institute Genomics Platform"/>
            <consortium name="The Broad Institute Genome Sequencing Center for Infectious Disease"/>
            <person name="Wu L."/>
            <person name="Ma J."/>
        </authorList>
    </citation>
    <scope>NUCLEOTIDE SEQUENCE [LARGE SCALE GENOMIC DNA]</scope>
    <source>
        <strain evidence="2">JCM 3380</strain>
    </source>
</reference>
<dbReference type="PANTHER" id="PTHR38479">
    <property type="entry name" value="LMO0824 PROTEIN"/>
    <property type="match status" value="1"/>
</dbReference>
<evidence type="ECO:0000313" key="1">
    <source>
        <dbReference type="EMBL" id="GAA0221939.1"/>
    </source>
</evidence>
<comment type="caution">
    <text evidence="1">The sequence shown here is derived from an EMBL/GenBank/DDBJ whole genome shotgun (WGS) entry which is preliminary data.</text>
</comment>
<dbReference type="PANTHER" id="PTHR38479:SF2">
    <property type="entry name" value="WINGED HELIX DNA-BINDING DOMAIN-CONTAINING PROTEIN"/>
    <property type="match status" value="1"/>
</dbReference>
<keyword evidence="2" id="KW-1185">Reference proteome</keyword>
<organism evidence="1 2">
    <name type="scientific">Saccharothrix mutabilis subsp. mutabilis</name>
    <dbReference type="NCBI Taxonomy" id="66855"/>
    <lineage>
        <taxon>Bacteria</taxon>
        <taxon>Bacillati</taxon>
        <taxon>Actinomycetota</taxon>
        <taxon>Actinomycetes</taxon>
        <taxon>Pseudonocardiales</taxon>
        <taxon>Pseudonocardiaceae</taxon>
        <taxon>Saccharothrix</taxon>
    </lineage>
</organism>
<dbReference type="GO" id="GO:0003677">
    <property type="term" value="F:DNA binding"/>
    <property type="evidence" value="ECO:0007669"/>
    <property type="project" value="UniProtKB-KW"/>
</dbReference>
<dbReference type="InterPro" id="IPR009351">
    <property type="entry name" value="AlkZ-like"/>
</dbReference>
<dbReference type="RefSeq" id="WP_343933420.1">
    <property type="nucleotide sequence ID" value="NZ_BAAABU010000003.1"/>
</dbReference>
<keyword evidence="1" id="KW-0238">DNA-binding</keyword>
<accession>A0ABP3D2W5</accession>
<protein>
    <submittedName>
        <fullName evidence="1">Winged helix DNA-binding domain-containing protein</fullName>
    </submittedName>
</protein>
<dbReference type="Pfam" id="PF06224">
    <property type="entry name" value="AlkZ-like"/>
    <property type="match status" value="1"/>
</dbReference>